<organism evidence="1 2">
    <name type="scientific">Vermiconidia calcicola</name>
    <dbReference type="NCBI Taxonomy" id="1690605"/>
    <lineage>
        <taxon>Eukaryota</taxon>
        <taxon>Fungi</taxon>
        <taxon>Dikarya</taxon>
        <taxon>Ascomycota</taxon>
        <taxon>Pezizomycotina</taxon>
        <taxon>Dothideomycetes</taxon>
        <taxon>Dothideomycetidae</taxon>
        <taxon>Mycosphaerellales</taxon>
        <taxon>Extremaceae</taxon>
        <taxon>Vermiconidia</taxon>
    </lineage>
</organism>
<evidence type="ECO:0000313" key="1">
    <source>
        <dbReference type="EMBL" id="KAK3712817.1"/>
    </source>
</evidence>
<name>A0ACC3NA18_9PEZI</name>
<proteinExistence type="predicted"/>
<accession>A0ACC3NA18</accession>
<keyword evidence="2" id="KW-1185">Reference proteome</keyword>
<evidence type="ECO:0000313" key="2">
    <source>
        <dbReference type="Proteomes" id="UP001281147"/>
    </source>
</evidence>
<dbReference type="Proteomes" id="UP001281147">
    <property type="component" value="Unassembled WGS sequence"/>
</dbReference>
<sequence>MPQSSVAAGQRWVSKKLQTSKNYVSSPEYQLVSRRRRSLSQALPQGVLDRRCSADLQNLTLSDEAGQRPYCEDVADRNIGGRRTPRDNVHKLQARGTRHLRPSRIARESPYKPPGSSGEGLSTQLDSRAHSPDNTEPCLIIHNEPESPSFQDVLPSLRLERSRSVVVRRSAVFGLITTKEERRRSLTHKPNIFDLRNSPLIGIFSDPTQPPARSRTISDASEKSSIKRSRLNQPLPLTPVEAAVCSARPTRELCDELRHLGNSALGRVHLTATTGHQKTEDTTLYERWAPAVTHETITQDIHEVREEHIHKCIHSYNVYHRIQPMVDYEILPPRHFVPVEGGYEEVAAEDLPAGTPDAQWIMEEVASKLSQQVDRAVPGENPKIGAEPSACDPRSASATYLERTSKVHRRAKTILSLKGPSMPPYVSGAKVVAAANVDTTPLDGDTITVSHMDSIAVVRQGYAIKGDAEGLYPS</sequence>
<comment type="caution">
    <text evidence="1">The sequence shown here is derived from an EMBL/GenBank/DDBJ whole genome shotgun (WGS) entry which is preliminary data.</text>
</comment>
<dbReference type="EMBL" id="JAUTXU010000067">
    <property type="protein sequence ID" value="KAK3712817.1"/>
    <property type="molecule type" value="Genomic_DNA"/>
</dbReference>
<protein>
    <submittedName>
        <fullName evidence="1">Uncharacterized protein</fullName>
    </submittedName>
</protein>
<gene>
    <name evidence="1" type="ORF">LTR37_008908</name>
</gene>
<reference evidence="1" key="1">
    <citation type="submission" date="2023-07" db="EMBL/GenBank/DDBJ databases">
        <title>Black Yeasts Isolated from many extreme environments.</title>
        <authorList>
            <person name="Coleine C."/>
            <person name="Stajich J.E."/>
            <person name="Selbmann L."/>
        </authorList>
    </citation>
    <scope>NUCLEOTIDE SEQUENCE</scope>
    <source>
        <strain evidence="1">CCFEE 5714</strain>
    </source>
</reference>